<dbReference type="PANTHER" id="PTHR30432">
    <property type="entry name" value="TRANSCRIPTIONAL REGULATOR MODE"/>
    <property type="match status" value="1"/>
</dbReference>
<evidence type="ECO:0000313" key="2">
    <source>
        <dbReference type="Proteomes" id="UP001596289"/>
    </source>
</evidence>
<comment type="caution">
    <text evidence="1">The sequence shown here is derived from an EMBL/GenBank/DDBJ whole genome shotgun (WGS) entry which is preliminary data.</text>
</comment>
<dbReference type="Proteomes" id="UP001596289">
    <property type="component" value="Unassembled WGS sequence"/>
</dbReference>
<name>A0ABW1RC29_9LACO</name>
<dbReference type="PANTHER" id="PTHR30432:SF1">
    <property type="entry name" value="DNA-BINDING TRANSCRIPTIONAL DUAL REGULATOR MODE"/>
    <property type="match status" value="1"/>
</dbReference>
<accession>A0ABW1RC29</accession>
<dbReference type="InterPro" id="IPR036388">
    <property type="entry name" value="WH-like_DNA-bd_sf"/>
</dbReference>
<proteinExistence type="predicted"/>
<dbReference type="RefSeq" id="WP_125552949.1">
    <property type="nucleotide sequence ID" value="NZ_JBHSSL010000029.1"/>
</dbReference>
<organism evidence="1 2">
    <name type="scientific">Loigolactobacillus jiayinensis</name>
    <dbReference type="NCBI Taxonomy" id="2486016"/>
    <lineage>
        <taxon>Bacteria</taxon>
        <taxon>Bacillati</taxon>
        <taxon>Bacillota</taxon>
        <taxon>Bacilli</taxon>
        <taxon>Lactobacillales</taxon>
        <taxon>Lactobacillaceae</taxon>
        <taxon>Loigolactobacillus</taxon>
    </lineage>
</organism>
<dbReference type="EMBL" id="JBHSSL010000029">
    <property type="protein sequence ID" value="MFC6170056.1"/>
    <property type="molecule type" value="Genomic_DNA"/>
</dbReference>
<evidence type="ECO:0000313" key="1">
    <source>
        <dbReference type="EMBL" id="MFC6170056.1"/>
    </source>
</evidence>
<dbReference type="InterPro" id="IPR051815">
    <property type="entry name" value="Molybdate_resp_trans_reg"/>
</dbReference>
<dbReference type="Gene3D" id="1.10.10.10">
    <property type="entry name" value="Winged helix-like DNA-binding domain superfamily/Winged helix DNA-binding domain"/>
    <property type="match status" value="1"/>
</dbReference>
<sequence>MKERLNYSLTLYLTKKQSVMGPEIVQLMQLIQIKGSLTLAAGALGISYNKAWRLLHHAEQALAQPLVVSSAGGVHGGGSNLTTEGQNLMNKYLRLQELSQSAVEHYFQMIFEEN</sequence>
<keyword evidence="2" id="KW-1185">Reference proteome</keyword>
<dbReference type="SUPFAM" id="SSF46785">
    <property type="entry name" value="Winged helix' DNA-binding domain"/>
    <property type="match status" value="1"/>
</dbReference>
<protein>
    <submittedName>
        <fullName evidence="1">Winged helix-turn-helix domain-containing protein</fullName>
    </submittedName>
</protein>
<dbReference type="InterPro" id="IPR036390">
    <property type="entry name" value="WH_DNA-bd_sf"/>
</dbReference>
<reference evidence="2" key="1">
    <citation type="journal article" date="2019" name="Int. J. Syst. Evol. Microbiol.">
        <title>The Global Catalogue of Microorganisms (GCM) 10K type strain sequencing project: providing services to taxonomists for standard genome sequencing and annotation.</title>
        <authorList>
            <consortium name="The Broad Institute Genomics Platform"/>
            <consortium name="The Broad Institute Genome Sequencing Center for Infectious Disease"/>
            <person name="Wu L."/>
            <person name="Ma J."/>
        </authorList>
    </citation>
    <scope>NUCLEOTIDE SEQUENCE [LARGE SCALE GENOMIC DNA]</scope>
    <source>
        <strain evidence="2">CCM 8904</strain>
    </source>
</reference>
<gene>
    <name evidence="1" type="ORF">ACFQGP_05595</name>
</gene>